<dbReference type="EMBL" id="NIDF01000208">
    <property type="protein sequence ID" value="TYJ51614.1"/>
    <property type="molecule type" value="Genomic_DNA"/>
</dbReference>
<reference evidence="1 2" key="1">
    <citation type="submission" date="2017-05" db="EMBL/GenBank/DDBJ databases">
        <title>The Genome Sequence of Tsuchiyaea wingfieldii DSM 27421.</title>
        <authorList>
            <person name="Cuomo C."/>
            <person name="Passer A."/>
            <person name="Billmyre B."/>
            <person name="Heitman J."/>
        </authorList>
    </citation>
    <scope>NUCLEOTIDE SEQUENCE [LARGE SCALE GENOMIC DNA]</scope>
    <source>
        <strain evidence="1 2">DSM 27421</strain>
    </source>
</reference>
<gene>
    <name evidence="1" type="ORF">B9479_007800</name>
</gene>
<organism evidence="1 2">
    <name type="scientific">Cryptococcus floricola</name>
    <dbReference type="NCBI Taxonomy" id="2591691"/>
    <lineage>
        <taxon>Eukaryota</taxon>
        <taxon>Fungi</taxon>
        <taxon>Dikarya</taxon>
        <taxon>Basidiomycota</taxon>
        <taxon>Agaricomycotina</taxon>
        <taxon>Tremellomycetes</taxon>
        <taxon>Tremellales</taxon>
        <taxon>Cryptococcaceae</taxon>
        <taxon>Cryptococcus</taxon>
    </lineage>
</organism>
<name>A0A5D3AKX9_9TREE</name>
<dbReference type="AlphaFoldDB" id="A0A5D3AKX9"/>
<accession>A0A5D3AKX9</accession>
<keyword evidence="2" id="KW-1185">Reference proteome</keyword>
<evidence type="ECO:0000313" key="1">
    <source>
        <dbReference type="EMBL" id="TYJ51614.1"/>
    </source>
</evidence>
<protein>
    <submittedName>
        <fullName evidence="1">Uncharacterized protein</fullName>
    </submittedName>
</protein>
<evidence type="ECO:0000313" key="2">
    <source>
        <dbReference type="Proteomes" id="UP000322245"/>
    </source>
</evidence>
<comment type="caution">
    <text evidence="1">The sequence shown here is derived from an EMBL/GenBank/DDBJ whole genome shotgun (WGS) entry which is preliminary data.</text>
</comment>
<dbReference type="Proteomes" id="UP000322245">
    <property type="component" value="Unassembled WGS sequence"/>
</dbReference>
<proteinExistence type="predicted"/>
<sequence>MFAQPFNPLYPQDSVSSYGDYDSTTIVKDQKRDIAELKEDVQVIKSQVTSIHASLRNNPRPSKADPTAKIDSHFQEVVQIILGRIEVFTDSNSANFARPILQALMRKSGELSKDDRLKLARVIGRFEIAPGIDNTTPQSQTLHLLLPTIPMSSHQYTLQRALGRLDTIGDSDLVGIQDALEGLAKKEIFDEASKGILVRVIGVLDALELRWDGTWEGKVCETTRMDLERLL</sequence>